<dbReference type="InterPro" id="IPR025692">
    <property type="entry name" value="MscS_IM_dom1"/>
</dbReference>
<feature type="domain" description="Mechanosensitive ion channel MscS porin" evidence="11">
    <location>
        <begin position="80"/>
        <end position="304"/>
    </location>
</feature>
<feature type="coiled-coil region" evidence="7">
    <location>
        <begin position="138"/>
        <end position="207"/>
    </location>
</feature>
<evidence type="ECO:0000259" key="9">
    <source>
        <dbReference type="Pfam" id="PF00924"/>
    </source>
</evidence>
<feature type="transmembrane region" description="Helical" evidence="8">
    <location>
        <begin position="572"/>
        <end position="592"/>
    </location>
</feature>
<comment type="caution">
    <text evidence="14">The sequence shown here is derived from an EMBL/GenBank/DDBJ whole genome shotgun (WGS) entry which is preliminary data.</text>
</comment>
<evidence type="ECO:0000256" key="5">
    <source>
        <dbReference type="ARBA" id="ARBA00022989"/>
    </source>
</evidence>
<feature type="domain" description="Mechanosensitive ion channel transmembrane helices 2/3" evidence="13">
    <location>
        <begin position="930"/>
        <end position="971"/>
    </location>
</feature>
<feature type="transmembrane region" description="Helical" evidence="8">
    <location>
        <begin position="889"/>
        <end position="910"/>
    </location>
</feature>
<dbReference type="FunFam" id="2.30.30.60:FF:000001">
    <property type="entry name" value="MscS Mechanosensitive ion channel"/>
    <property type="match status" value="1"/>
</dbReference>
<dbReference type="PROSITE" id="PS01246">
    <property type="entry name" value="UPF0003"/>
    <property type="match status" value="1"/>
</dbReference>
<feature type="transmembrane region" description="Helical" evidence="8">
    <location>
        <begin position="652"/>
        <end position="671"/>
    </location>
</feature>
<keyword evidence="6 8" id="KW-0472">Membrane</keyword>
<dbReference type="Proteomes" id="UP000886251">
    <property type="component" value="Unassembled WGS sequence"/>
</dbReference>
<dbReference type="InterPro" id="IPR049142">
    <property type="entry name" value="MS_channel_1st"/>
</dbReference>
<feature type="domain" description="Mechanosensitive ion channel MscS C-terminal" evidence="12">
    <location>
        <begin position="1046"/>
        <end position="1129"/>
    </location>
</feature>
<evidence type="ECO:0000259" key="11">
    <source>
        <dbReference type="Pfam" id="PF12795"/>
    </source>
</evidence>
<dbReference type="Pfam" id="PF12794">
    <property type="entry name" value="MscS_TM"/>
    <property type="match status" value="1"/>
</dbReference>
<gene>
    <name evidence="14" type="ORF">ENI96_07695</name>
</gene>
<dbReference type="InterPro" id="IPR052702">
    <property type="entry name" value="MscS-like_channel"/>
</dbReference>
<evidence type="ECO:0000256" key="7">
    <source>
        <dbReference type="SAM" id="Coils"/>
    </source>
</evidence>
<name>A0A831RNY0_9GAMM</name>
<feature type="domain" description="Mechanosensitive ion channel inner membrane" evidence="10">
    <location>
        <begin position="536"/>
        <end position="869"/>
    </location>
</feature>
<dbReference type="EMBL" id="DRKP01000085">
    <property type="protein sequence ID" value="HEB96299.1"/>
    <property type="molecule type" value="Genomic_DNA"/>
</dbReference>
<dbReference type="SUPFAM" id="SSF82861">
    <property type="entry name" value="Mechanosensitive channel protein MscS (YggB), transmembrane region"/>
    <property type="match status" value="1"/>
</dbReference>
<feature type="transmembrane region" description="Helical" evidence="8">
    <location>
        <begin position="754"/>
        <end position="780"/>
    </location>
</feature>
<dbReference type="InterPro" id="IPR023408">
    <property type="entry name" value="MscS_beta-dom_sf"/>
</dbReference>
<evidence type="ECO:0000259" key="13">
    <source>
        <dbReference type="Pfam" id="PF21088"/>
    </source>
</evidence>
<dbReference type="InterPro" id="IPR049278">
    <property type="entry name" value="MS_channel_C"/>
</dbReference>
<feature type="transmembrane region" description="Helical" evidence="8">
    <location>
        <begin position="612"/>
        <end position="631"/>
    </location>
</feature>
<evidence type="ECO:0000313" key="14">
    <source>
        <dbReference type="EMBL" id="HEB96299.1"/>
    </source>
</evidence>
<protein>
    <submittedName>
        <fullName evidence="14">Mechanosensitive ion channel</fullName>
    </submittedName>
</protein>
<dbReference type="InterPro" id="IPR006685">
    <property type="entry name" value="MscS_channel_2nd"/>
</dbReference>
<feature type="transmembrane region" description="Helical" evidence="8">
    <location>
        <begin position="683"/>
        <end position="703"/>
    </location>
</feature>
<dbReference type="Pfam" id="PF21082">
    <property type="entry name" value="MS_channel_3rd"/>
    <property type="match status" value="1"/>
</dbReference>
<comment type="subcellular location">
    <subcellularLocation>
        <location evidence="1">Cell membrane</location>
        <topology evidence="1">Multi-pass membrane protein</topology>
    </subcellularLocation>
</comment>
<comment type="similarity">
    <text evidence="2">Belongs to the MscS (TC 1.A.23) family.</text>
</comment>
<evidence type="ECO:0000259" key="10">
    <source>
        <dbReference type="Pfam" id="PF12794"/>
    </source>
</evidence>
<accession>A0A831RNY0</accession>
<reference evidence="14" key="1">
    <citation type="journal article" date="2020" name="mSystems">
        <title>Genome- and Community-Level Interaction Insights into Carbon Utilization and Element Cycling Functions of Hydrothermarchaeota in Hydrothermal Sediment.</title>
        <authorList>
            <person name="Zhou Z."/>
            <person name="Liu Y."/>
            <person name="Xu W."/>
            <person name="Pan J."/>
            <person name="Luo Z.H."/>
            <person name="Li M."/>
        </authorList>
    </citation>
    <scope>NUCLEOTIDE SEQUENCE [LARGE SCALE GENOMIC DNA]</scope>
    <source>
        <strain evidence="14">HyVt-443</strain>
    </source>
</reference>
<feature type="coiled-coil region" evidence="7">
    <location>
        <begin position="246"/>
        <end position="299"/>
    </location>
</feature>
<feature type="transmembrane region" description="Helical" evidence="8">
    <location>
        <begin position="931"/>
        <end position="952"/>
    </location>
</feature>
<dbReference type="AlphaFoldDB" id="A0A831RNY0"/>
<dbReference type="Pfam" id="PF21088">
    <property type="entry name" value="MS_channel_1st"/>
    <property type="match status" value="1"/>
</dbReference>
<dbReference type="InterPro" id="IPR010920">
    <property type="entry name" value="LSM_dom_sf"/>
</dbReference>
<feature type="transmembrane region" description="Helical" evidence="8">
    <location>
        <begin position="723"/>
        <end position="742"/>
    </location>
</feature>
<feature type="transmembrane region" description="Helical" evidence="8">
    <location>
        <begin position="836"/>
        <end position="853"/>
    </location>
</feature>
<keyword evidence="3" id="KW-1003">Cell membrane</keyword>
<dbReference type="PANTHER" id="PTHR30347:SF1">
    <property type="entry name" value="MECHANOSENSITIVE CHANNEL MSCK"/>
    <property type="match status" value="1"/>
</dbReference>
<proteinExistence type="inferred from homology"/>
<dbReference type="GO" id="GO:0005886">
    <property type="term" value="C:plasma membrane"/>
    <property type="evidence" value="ECO:0007669"/>
    <property type="project" value="UniProtKB-SubCell"/>
</dbReference>
<evidence type="ECO:0000256" key="2">
    <source>
        <dbReference type="ARBA" id="ARBA00008017"/>
    </source>
</evidence>
<evidence type="ECO:0000256" key="6">
    <source>
        <dbReference type="ARBA" id="ARBA00023136"/>
    </source>
</evidence>
<dbReference type="Pfam" id="PF12795">
    <property type="entry name" value="MscS_porin"/>
    <property type="match status" value="1"/>
</dbReference>
<dbReference type="InterPro" id="IPR011014">
    <property type="entry name" value="MscS_channel_TM-2"/>
</dbReference>
<organism evidence="14">
    <name type="scientific">Sedimenticola thiotaurini</name>
    <dbReference type="NCBI Taxonomy" id="1543721"/>
    <lineage>
        <taxon>Bacteria</taxon>
        <taxon>Pseudomonadati</taxon>
        <taxon>Pseudomonadota</taxon>
        <taxon>Gammaproteobacteria</taxon>
        <taxon>Chromatiales</taxon>
        <taxon>Sedimenticolaceae</taxon>
        <taxon>Sedimenticola</taxon>
    </lineage>
</organism>
<dbReference type="Gene3D" id="1.10.287.1260">
    <property type="match status" value="1"/>
</dbReference>
<keyword evidence="7" id="KW-0175">Coiled coil</keyword>
<feature type="transmembrane region" description="Helical" evidence="8">
    <location>
        <begin position="534"/>
        <end position="551"/>
    </location>
</feature>
<dbReference type="InterPro" id="IPR006686">
    <property type="entry name" value="MscS_channel_CS"/>
</dbReference>
<evidence type="ECO:0000259" key="12">
    <source>
        <dbReference type="Pfam" id="PF21082"/>
    </source>
</evidence>
<sequence length="1159" mass="130331">MAAQTDRSDHGAEGGHGGVRRLFHCLWLLLLLPLSVVGATGTTAEEPVPPPGNGVVKQLSEAALEARIADMGDPAGLGKEEKKILAQLQSALKLLKQAGRDSQASAHYKEVIDRAGDVLGDLRTRLGRLQSVQTVRPNVEAVLDLDTLEQRLDQAQAESKVLEGKLADLESQITNEQKRPEQIGGEISAIKQELNGVDRDLARLAREGATDPLASARRIELMATQKALGSRLNRLQLERLSSSPRLERMRLQADLYREQIKQLDGRIQRLQALISDKRKRQAEQALEEAEQARREALNKHPLIKAAAGINAELGDRLGQLTSQLDQAVRDRQRSAEALESIERKLERARQQLDVLRFDDAFGTMLRRYQQSLPDRRRLQKRLDQTRQKMSEVRLKQFQVDDRRQQLLDRLAGYVSDARERPPGLSDAEWAGLEAELTKLDRDRLDLLNRLQETYGRLEKILSDLESEQQRQLARVEAYNDLLDRNLIWIPSTKPIDWQQLAEIRAHLSRLLAPERLRQVLDGSLSALRAERLKAASLLLLVLLMLALRPRIRRGMEAMVERVGNVSRDRFSLTLEALFGTLILAMPWVVLLAGLGEILKSEPPPIGEGLGKGLLYLALYFSLIQTIRWLFVRHGLAEVHFRWPAALVVPVRRHMAWFVAYSVLVGAMTILVHMEDDPLLRDNVGRIVSMAWLAGLWLLSHLLLNPWSGIGVTARPRFRDAVFCWRFVVYLAVMVLFLLLIVLEIEGYRYTVFRLVIVLVDTLWVALLVLLFYNLAVRWLLVAERRMALVRAREKRQALIEARATKEAADAAGESIHEVPELEEINLSTISGQTRRLLRLAAGLLMIAALFPIWSQLTPLVTWMDEIVLWQHTVSVGTKEQLVPVSLWDLALNLLLLVLMVAAARNLPGLLEIAILEPLKMGRGSRYAISKLVSYLIYTVGTVLAFRVMGIGWGDIQWLVAAMGVGLGFGLQEIFANLVSGLIILFERPIRIGDTVTIGEVSGTVSRMRMRATTITDWDNKELIIPNKAFVTDPLINWTLSDPITRIVIPVGIAYGSDTALAHRVMMDVVRSHPDVMEEPRPTVFFTAFGDSALEFEVRVFVSERLKRMPLTHDIHMALDRALAEAGIEIPFPQRDLHLRSVDPDIDLGNGRGSGGRETE</sequence>
<dbReference type="PANTHER" id="PTHR30347">
    <property type="entry name" value="POTASSIUM CHANNEL RELATED"/>
    <property type="match status" value="1"/>
</dbReference>
<evidence type="ECO:0000256" key="3">
    <source>
        <dbReference type="ARBA" id="ARBA00022475"/>
    </source>
</evidence>
<dbReference type="Pfam" id="PF00924">
    <property type="entry name" value="MS_channel_2nd"/>
    <property type="match status" value="1"/>
</dbReference>
<dbReference type="GO" id="GO:0008381">
    <property type="term" value="F:mechanosensitive monoatomic ion channel activity"/>
    <property type="evidence" value="ECO:0007669"/>
    <property type="project" value="UniProtKB-ARBA"/>
</dbReference>
<evidence type="ECO:0000256" key="8">
    <source>
        <dbReference type="SAM" id="Phobius"/>
    </source>
</evidence>
<dbReference type="InterPro" id="IPR011066">
    <property type="entry name" value="MscS_channel_C_sf"/>
</dbReference>
<dbReference type="SUPFAM" id="SSF82689">
    <property type="entry name" value="Mechanosensitive channel protein MscS (YggB), C-terminal domain"/>
    <property type="match status" value="1"/>
</dbReference>
<evidence type="ECO:0000256" key="1">
    <source>
        <dbReference type="ARBA" id="ARBA00004651"/>
    </source>
</evidence>
<feature type="domain" description="Mechanosensitive ion channel MscS" evidence="9">
    <location>
        <begin position="973"/>
        <end position="1038"/>
    </location>
</feature>
<feature type="coiled-coil region" evidence="7">
    <location>
        <begin position="447"/>
        <end position="481"/>
    </location>
</feature>
<dbReference type="Gene3D" id="2.30.30.60">
    <property type="match status" value="1"/>
</dbReference>
<evidence type="ECO:0000256" key="4">
    <source>
        <dbReference type="ARBA" id="ARBA00022692"/>
    </source>
</evidence>
<feature type="transmembrane region" description="Helical" evidence="8">
    <location>
        <begin position="958"/>
        <end position="985"/>
    </location>
</feature>
<dbReference type="SUPFAM" id="SSF50182">
    <property type="entry name" value="Sm-like ribonucleoproteins"/>
    <property type="match status" value="1"/>
</dbReference>
<keyword evidence="4 8" id="KW-0812">Transmembrane</keyword>
<dbReference type="InterPro" id="IPR024393">
    <property type="entry name" value="MscS_porin"/>
</dbReference>
<dbReference type="Gene3D" id="3.30.70.100">
    <property type="match status" value="1"/>
</dbReference>
<feature type="coiled-coil region" evidence="7">
    <location>
        <begin position="324"/>
        <end position="395"/>
    </location>
</feature>
<keyword evidence="5 8" id="KW-1133">Transmembrane helix</keyword>